<sequence length="90" mass="9849">FHHTVFSNLERLDELRPSHETSEESPARKEGGDGERPVDMRVVQAAPLGCDSSNKQSGWQERCGTLAGFNVKSHPDPGIGIGISIVEVFF</sequence>
<dbReference type="STRING" id="336983.ENSCANP00000007317"/>
<name>A0A2K5HSJ8_COLAP</name>
<reference evidence="2" key="1">
    <citation type="submission" date="2025-08" db="UniProtKB">
        <authorList>
            <consortium name="Ensembl"/>
        </authorList>
    </citation>
    <scope>IDENTIFICATION</scope>
</reference>
<accession>A0A2K5HSJ8</accession>
<dbReference type="Ensembl" id="ENSCANT00000027130.1">
    <property type="protein sequence ID" value="ENSCANP00000007317.1"/>
    <property type="gene ID" value="ENSCANG00000024058.1"/>
</dbReference>
<proteinExistence type="predicted"/>
<feature type="compositionally biased region" description="Basic and acidic residues" evidence="1">
    <location>
        <begin position="10"/>
        <end position="38"/>
    </location>
</feature>
<evidence type="ECO:0000313" key="3">
    <source>
        <dbReference type="Proteomes" id="UP000233080"/>
    </source>
</evidence>
<reference evidence="2" key="2">
    <citation type="submission" date="2025-09" db="UniProtKB">
        <authorList>
            <consortium name="Ensembl"/>
        </authorList>
    </citation>
    <scope>IDENTIFICATION</scope>
</reference>
<keyword evidence="3" id="KW-1185">Reference proteome</keyword>
<dbReference type="AntiFam" id="ANF00059">
    <property type="entry name" value="Ret finger protein-like 3 antisense"/>
</dbReference>
<dbReference type="AlphaFoldDB" id="A0A2K5HSJ8"/>
<evidence type="ECO:0000256" key="1">
    <source>
        <dbReference type="SAM" id="MobiDB-lite"/>
    </source>
</evidence>
<organism evidence="2 3">
    <name type="scientific">Colobus angolensis palliatus</name>
    <name type="common">Peters' Angolan colobus</name>
    <dbReference type="NCBI Taxonomy" id="336983"/>
    <lineage>
        <taxon>Eukaryota</taxon>
        <taxon>Metazoa</taxon>
        <taxon>Chordata</taxon>
        <taxon>Craniata</taxon>
        <taxon>Vertebrata</taxon>
        <taxon>Euteleostomi</taxon>
        <taxon>Mammalia</taxon>
        <taxon>Eutheria</taxon>
        <taxon>Euarchontoglires</taxon>
        <taxon>Primates</taxon>
        <taxon>Haplorrhini</taxon>
        <taxon>Catarrhini</taxon>
        <taxon>Cercopithecidae</taxon>
        <taxon>Colobinae</taxon>
        <taxon>Colobus</taxon>
    </lineage>
</organism>
<evidence type="ECO:0000313" key="2">
    <source>
        <dbReference type="Ensembl" id="ENSCANP00000007317.1"/>
    </source>
</evidence>
<dbReference type="Proteomes" id="UP000233080">
    <property type="component" value="Unassembled WGS sequence"/>
</dbReference>
<protein>
    <submittedName>
        <fullName evidence="2">Uncharacterized protein</fullName>
    </submittedName>
</protein>
<dbReference type="OMA" id="SGTICFN"/>
<feature type="region of interest" description="Disordered" evidence="1">
    <location>
        <begin position="1"/>
        <end position="38"/>
    </location>
</feature>